<dbReference type="Proteomes" id="UP000444174">
    <property type="component" value="Unassembled WGS sequence"/>
</dbReference>
<comment type="caution">
    <text evidence="1">The sequence shown here is derived from an EMBL/GenBank/DDBJ whole genome shotgun (WGS) entry which is preliminary data.</text>
</comment>
<protein>
    <submittedName>
        <fullName evidence="1">Asp/Glu racemase</fullName>
    </submittedName>
</protein>
<accession>A0A843YE58</accession>
<organism evidence="1 2">
    <name type="scientific">Tritonibacter litoralis</name>
    <dbReference type="NCBI Taxonomy" id="2662264"/>
    <lineage>
        <taxon>Bacteria</taxon>
        <taxon>Pseudomonadati</taxon>
        <taxon>Pseudomonadota</taxon>
        <taxon>Alphaproteobacteria</taxon>
        <taxon>Rhodobacterales</taxon>
        <taxon>Paracoccaceae</taxon>
        <taxon>Tritonibacter</taxon>
    </lineage>
</organism>
<proteinExistence type="predicted"/>
<dbReference type="RefSeq" id="WP_153216664.1">
    <property type="nucleotide sequence ID" value="NZ_WIBF01000009.1"/>
</dbReference>
<dbReference type="PANTHER" id="PTHR40267">
    <property type="entry name" value="BLR3294 PROTEIN"/>
    <property type="match status" value="1"/>
</dbReference>
<dbReference type="PANTHER" id="PTHR40267:SF1">
    <property type="entry name" value="BLR3294 PROTEIN"/>
    <property type="match status" value="1"/>
</dbReference>
<dbReference type="PIRSF" id="PIRSF015736">
    <property type="entry name" value="MI"/>
    <property type="match status" value="1"/>
</dbReference>
<evidence type="ECO:0000313" key="2">
    <source>
        <dbReference type="Proteomes" id="UP000444174"/>
    </source>
</evidence>
<dbReference type="InterPro" id="IPR026286">
    <property type="entry name" value="MaiA/AMDase"/>
</dbReference>
<name>A0A843YE58_9RHOB</name>
<reference evidence="1 2" key="1">
    <citation type="submission" date="2019-10" db="EMBL/GenBank/DDBJ databases">
        <title>Epibacterium sp. nov., isolated from seawater.</title>
        <authorList>
            <person name="Zhang X."/>
            <person name="Li N."/>
        </authorList>
    </citation>
    <scope>NUCLEOTIDE SEQUENCE [LARGE SCALE GENOMIC DNA]</scope>
    <source>
        <strain evidence="1 2">SM1979</strain>
    </source>
</reference>
<gene>
    <name evidence="1" type="ORF">GFB49_14580</name>
</gene>
<dbReference type="Gene3D" id="3.40.50.12500">
    <property type="match status" value="1"/>
</dbReference>
<sequence>MQSHPYDLTGPMAEHTLGMVVLQTDETLEQDFRRLFSVEEALIYTTRVPSGAEVTPETLTAMAQSLTQAAALLPSAARFDALGYGCTSATAMLGAQQVAELISAPIGDVPVTNPLTAATAALRALGVHRLGIVSPYVASVAGPIRAGFEAAGFDVPTTLSFGEAQEANVARIAAHSICDAARHVAGTEDLEGLFLSCTNLRTLDVIDQLEQELGMPVVSSNQALAWHMAWLAGISRLQAPVGRLLRDMPALG</sequence>
<keyword evidence="2" id="KW-1185">Reference proteome</keyword>
<dbReference type="InterPro" id="IPR053714">
    <property type="entry name" value="Iso_Racemase_Enz_sf"/>
</dbReference>
<evidence type="ECO:0000313" key="1">
    <source>
        <dbReference type="EMBL" id="MQQ09690.1"/>
    </source>
</evidence>
<dbReference type="Pfam" id="PF17645">
    <property type="entry name" value="Amdase"/>
    <property type="match status" value="1"/>
</dbReference>
<dbReference type="EMBL" id="WIBF01000009">
    <property type="protein sequence ID" value="MQQ09690.1"/>
    <property type="molecule type" value="Genomic_DNA"/>
</dbReference>
<dbReference type="AlphaFoldDB" id="A0A843YE58"/>